<name>A0A239NBW7_9ACTN</name>
<dbReference type="PRINTS" id="PR00371">
    <property type="entry name" value="FPNCR"/>
</dbReference>
<evidence type="ECO:0000256" key="1">
    <source>
        <dbReference type="ARBA" id="ARBA00001974"/>
    </source>
</evidence>
<dbReference type="GO" id="GO:0051537">
    <property type="term" value="F:2 iron, 2 sulfur cluster binding"/>
    <property type="evidence" value="ECO:0007669"/>
    <property type="project" value="UniProtKB-KW"/>
</dbReference>
<dbReference type="PROSITE" id="PS51384">
    <property type="entry name" value="FAD_FR"/>
    <property type="match status" value="1"/>
</dbReference>
<keyword evidence="3" id="KW-0411">Iron-sulfur</keyword>
<gene>
    <name evidence="6" type="ORF">SAMN05216252_1348</name>
</gene>
<dbReference type="CDD" id="cd06217">
    <property type="entry name" value="FNR_iron_sulfur_binding_3"/>
    <property type="match status" value="1"/>
</dbReference>
<dbReference type="RefSeq" id="WP_089228583.1">
    <property type="nucleotide sequence ID" value="NZ_FZOF01000034.1"/>
</dbReference>
<dbReference type="Gene3D" id="2.40.30.10">
    <property type="entry name" value="Translation factors"/>
    <property type="match status" value="1"/>
</dbReference>
<dbReference type="InterPro" id="IPR008333">
    <property type="entry name" value="Cbr1-like_FAD-bd_dom"/>
</dbReference>
<dbReference type="GO" id="GO:0016491">
    <property type="term" value="F:oxidoreductase activity"/>
    <property type="evidence" value="ECO:0007669"/>
    <property type="project" value="InterPro"/>
</dbReference>
<evidence type="ECO:0000256" key="3">
    <source>
        <dbReference type="ARBA" id="ARBA00023014"/>
    </source>
</evidence>
<keyword evidence="7" id="KW-1185">Reference proteome</keyword>
<dbReference type="AlphaFoldDB" id="A0A239NBW7"/>
<dbReference type="InterPro" id="IPR017927">
    <property type="entry name" value="FAD-bd_FR_type"/>
</dbReference>
<dbReference type="InterPro" id="IPR050415">
    <property type="entry name" value="MRET"/>
</dbReference>
<dbReference type="Pfam" id="PF00175">
    <property type="entry name" value="NAD_binding_1"/>
    <property type="match status" value="1"/>
</dbReference>
<protein>
    <submittedName>
        <fullName evidence="6">Ferredoxin-NADP reductase</fullName>
    </submittedName>
</protein>
<evidence type="ECO:0000256" key="2">
    <source>
        <dbReference type="ARBA" id="ARBA00022714"/>
    </source>
</evidence>
<dbReference type="InterPro" id="IPR001433">
    <property type="entry name" value="OxRdtase_FAD/NAD-bd"/>
</dbReference>
<keyword evidence="2" id="KW-0001">2Fe-2S</keyword>
<dbReference type="InterPro" id="IPR001709">
    <property type="entry name" value="Flavoprot_Pyr_Nucl_cyt_Rdtase"/>
</dbReference>
<dbReference type="Pfam" id="PF00970">
    <property type="entry name" value="FAD_binding_6"/>
    <property type="match status" value="1"/>
</dbReference>
<dbReference type="SUPFAM" id="SSF63380">
    <property type="entry name" value="Riboflavin synthase domain-like"/>
    <property type="match status" value="1"/>
</dbReference>
<dbReference type="PANTHER" id="PTHR47354:SF5">
    <property type="entry name" value="PROTEIN RFBI"/>
    <property type="match status" value="1"/>
</dbReference>
<keyword evidence="2" id="KW-0479">Metal-binding</keyword>
<proteinExistence type="predicted"/>
<dbReference type="PRINTS" id="PR00406">
    <property type="entry name" value="CYTB5RDTASE"/>
</dbReference>
<comment type="cofactor">
    <cofactor evidence="1">
        <name>FAD</name>
        <dbReference type="ChEBI" id="CHEBI:57692"/>
    </cofactor>
</comment>
<dbReference type="InterPro" id="IPR039261">
    <property type="entry name" value="FNR_nucleotide-bd"/>
</dbReference>
<dbReference type="Proteomes" id="UP000198280">
    <property type="component" value="Unassembled WGS sequence"/>
</dbReference>
<dbReference type="PANTHER" id="PTHR47354">
    <property type="entry name" value="NADH OXIDOREDUCTASE HCR"/>
    <property type="match status" value="1"/>
</dbReference>
<dbReference type="Gene3D" id="3.40.50.80">
    <property type="entry name" value="Nucleotide-binding domain of ferredoxin-NADP reductase (FNR) module"/>
    <property type="match status" value="1"/>
</dbReference>
<feature type="region of interest" description="Disordered" evidence="4">
    <location>
        <begin position="184"/>
        <end position="205"/>
    </location>
</feature>
<dbReference type="InterPro" id="IPR017938">
    <property type="entry name" value="Riboflavin_synthase-like_b-brl"/>
</dbReference>
<feature type="domain" description="FAD-binding FR-type" evidence="5">
    <location>
        <begin position="14"/>
        <end position="115"/>
    </location>
</feature>
<dbReference type="EMBL" id="FZOF01000034">
    <property type="protein sequence ID" value="SNT52467.1"/>
    <property type="molecule type" value="Genomic_DNA"/>
</dbReference>
<evidence type="ECO:0000313" key="7">
    <source>
        <dbReference type="Proteomes" id="UP000198280"/>
    </source>
</evidence>
<dbReference type="SUPFAM" id="SSF52343">
    <property type="entry name" value="Ferredoxin reductase-like, C-terminal NADP-linked domain"/>
    <property type="match status" value="1"/>
</dbReference>
<organism evidence="6 7">
    <name type="scientific">Actinacidiphila glaucinigra</name>
    <dbReference type="NCBI Taxonomy" id="235986"/>
    <lineage>
        <taxon>Bacteria</taxon>
        <taxon>Bacillati</taxon>
        <taxon>Actinomycetota</taxon>
        <taxon>Actinomycetes</taxon>
        <taxon>Kitasatosporales</taxon>
        <taxon>Streptomycetaceae</taxon>
        <taxon>Actinacidiphila</taxon>
    </lineage>
</organism>
<evidence type="ECO:0000256" key="4">
    <source>
        <dbReference type="SAM" id="MobiDB-lite"/>
    </source>
</evidence>
<evidence type="ECO:0000259" key="5">
    <source>
        <dbReference type="PROSITE" id="PS51384"/>
    </source>
</evidence>
<sequence>MERTAVPGRLGDRLRWRTAEVTGRRVESATAVTLTLDVPGWPGHLAGQHVDVRLTAEDGYSTQRSYSIASAPDGRNLDLTVQRTPGGEVSPYLVDELVPGDRLELRGPVGGWFIWRQQQTEPIVLVAGGSGLVPLMCMIRAREAAGSRAPFRLLYAARTPSDLLYRSELRQGAPGLDTTYLYSREAPEDSPRPPGRISPEDLARGGWPSDFEPTCYVCGPTGFVEKTAAYLVLLGHAPERVRTERFGHSGG</sequence>
<accession>A0A239NBW7</accession>
<dbReference type="OrthoDB" id="5179582at2"/>
<keyword evidence="2" id="KW-0408">Iron</keyword>
<reference evidence="6 7" key="1">
    <citation type="submission" date="2017-06" db="EMBL/GenBank/DDBJ databases">
        <authorList>
            <person name="Kim H.J."/>
            <person name="Triplett B.A."/>
        </authorList>
    </citation>
    <scope>NUCLEOTIDE SEQUENCE [LARGE SCALE GENOMIC DNA]</scope>
    <source>
        <strain evidence="6 7">CGMCC 4.1858</strain>
    </source>
</reference>
<evidence type="ECO:0000313" key="6">
    <source>
        <dbReference type="EMBL" id="SNT52467.1"/>
    </source>
</evidence>